<gene>
    <name evidence="5" type="ORF">M91_17535</name>
</gene>
<dbReference type="STRING" id="72004.ENSBMUP00000003729"/>
<keyword evidence="2" id="KW-0964">Secreted</keyword>
<dbReference type="PANTHER" id="PTHR12113:SF7">
    <property type="entry name" value="DICKKOPF-LIKE PROTEIN 1"/>
    <property type="match status" value="1"/>
</dbReference>
<feature type="non-terminal residue" evidence="5">
    <location>
        <position position="1"/>
    </location>
</feature>
<dbReference type="EMBL" id="JH882401">
    <property type="protein sequence ID" value="ELR49583.1"/>
    <property type="molecule type" value="Genomic_DNA"/>
</dbReference>
<comment type="subcellular location">
    <subcellularLocation>
        <location evidence="1">Secreted</location>
    </subcellularLocation>
</comment>
<dbReference type="CDD" id="cd23006">
    <property type="entry name" value="Dkkl1"/>
    <property type="match status" value="1"/>
</dbReference>
<evidence type="ECO:0000256" key="4">
    <source>
        <dbReference type="SAM" id="SignalP"/>
    </source>
</evidence>
<accession>L8I082</accession>
<dbReference type="GO" id="GO:0090090">
    <property type="term" value="P:negative regulation of canonical Wnt signaling pathway"/>
    <property type="evidence" value="ECO:0007669"/>
    <property type="project" value="TreeGrafter"/>
</dbReference>
<name>L8I082_9CETA</name>
<keyword evidence="3 4" id="KW-0732">Signal</keyword>
<dbReference type="PANTHER" id="PTHR12113">
    <property type="entry name" value="DICKKOPF3-LIKE 3"/>
    <property type="match status" value="1"/>
</dbReference>
<feature type="chain" id="PRO_5003991946" evidence="4">
    <location>
        <begin position="28"/>
        <end position="283"/>
    </location>
</feature>
<evidence type="ECO:0000313" key="5">
    <source>
        <dbReference type="EMBL" id="ELR49583.1"/>
    </source>
</evidence>
<protein>
    <submittedName>
        <fullName evidence="5">Dickkopf-like protein 1</fullName>
    </submittedName>
</protein>
<dbReference type="GO" id="GO:0005615">
    <property type="term" value="C:extracellular space"/>
    <property type="evidence" value="ECO:0007669"/>
    <property type="project" value="TreeGrafter"/>
</dbReference>
<evidence type="ECO:0000313" key="6">
    <source>
        <dbReference type="Proteomes" id="UP000011080"/>
    </source>
</evidence>
<feature type="signal peptide" evidence="4">
    <location>
        <begin position="1"/>
        <end position="27"/>
    </location>
</feature>
<evidence type="ECO:0000256" key="1">
    <source>
        <dbReference type="ARBA" id="ARBA00004613"/>
    </source>
</evidence>
<dbReference type="GO" id="GO:0048019">
    <property type="term" value="F:receptor antagonist activity"/>
    <property type="evidence" value="ECO:0007669"/>
    <property type="project" value="TreeGrafter"/>
</dbReference>
<organism evidence="5 6">
    <name type="scientific">Bos mutus</name>
    <name type="common">wild yak</name>
    <dbReference type="NCBI Taxonomy" id="72004"/>
    <lineage>
        <taxon>Eukaryota</taxon>
        <taxon>Metazoa</taxon>
        <taxon>Chordata</taxon>
        <taxon>Craniata</taxon>
        <taxon>Vertebrata</taxon>
        <taxon>Euteleostomi</taxon>
        <taxon>Mammalia</taxon>
        <taxon>Eutheria</taxon>
        <taxon>Laurasiatheria</taxon>
        <taxon>Artiodactyla</taxon>
        <taxon>Ruminantia</taxon>
        <taxon>Pecora</taxon>
        <taxon>Bovidae</taxon>
        <taxon>Bovinae</taxon>
        <taxon>Bos</taxon>
    </lineage>
</organism>
<dbReference type="GO" id="GO:0039706">
    <property type="term" value="F:co-receptor binding"/>
    <property type="evidence" value="ECO:0007669"/>
    <property type="project" value="TreeGrafter"/>
</dbReference>
<sequence>LPARPAMWHQLFPLLLLSSASVPPSTAAPIRDGDVQESSSGFLGLQSLLQGFTRLFLKDDLLRGMDSFFSAPMDFRGLPRNYHQEENQERRLGNNTLSSHLQIDKVPMPGSPSWSISKIPHVAVSGGGGVEEGKGGRQFCSHSLLLSSQVTDNKTGEVVISEKVVASIEPGEGSLEGDWKVPKIEEKEALAPVPKAVDSFHPEPHPRVAVWIMKLPRRRSHQNTQEGGHWLSEKRHRLQAIRDGLREGTREDGLEESVQSSSHSRLPARKAHFLYILRPSQQL</sequence>
<evidence type="ECO:0000256" key="3">
    <source>
        <dbReference type="ARBA" id="ARBA00022729"/>
    </source>
</evidence>
<dbReference type="AlphaFoldDB" id="L8I082"/>
<dbReference type="InterPro" id="IPR049632">
    <property type="entry name" value="DKKL1"/>
</dbReference>
<proteinExistence type="predicted"/>
<dbReference type="InterPro" id="IPR039863">
    <property type="entry name" value="DKK1-4"/>
</dbReference>
<dbReference type="Proteomes" id="UP000011080">
    <property type="component" value="Unassembled WGS sequence"/>
</dbReference>
<reference evidence="5 6" key="1">
    <citation type="journal article" date="2012" name="Nat. Genet.">
        <title>The yak genome and adaptation to life at high altitude.</title>
        <authorList>
            <person name="Qiu Q."/>
            <person name="Zhang G."/>
            <person name="Ma T."/>
            <person name="Qian W."/>
            <person name="Wang J."/>
            <person name="Ye Z."/>
            <person name="Cao C."/>
            <person name="Hu Q."/>
            <person name="Kim J."/>
            <person name="Larkin D.M."/>
            <person name="Auvil L."/>
            <person name="Capitanu B."/>
            <person name="Ma J."/>
            <person name="Lewin H.A."/>
            <person name="Qian X."/>
            <person name="Lang Y."/>
            <person name="Zhou R."/>
            <person name="Wang L."/>
            <person name="Wang K."/>
            <person name="Xia J."/>
            <person name="Liao S."/>
            <person name="Pan S."/>
            <person name="Lu X."/>
            <person name="Hou H."/>
            <person name="Wang Y."/>
            <person name="Zang X."/>
            <person name="Yin Y."/>
            <person name="Ma H."/>
            <person name="Zhang J."/>
            <person name="Wang Z."/>
            <person name="Zhang Y."/>
            <person name="Zhang D."/>
            <person name="Yonezawa T."/>
            <person name="Hasegawa M."/>
            <person name="Zhong Y."/>
            <person name="Liu W."/>
            <person name="Zhang Y."/>
            <person name="Huang Z."/>
            <person name="Zhang S."/>
            <person name="Long R."/>
            <person name="Yang H."/>
            <person name="Wang J."/>
            <person name="Lenstra J.A."/>
            <person name="Cooper D.N."/>
            <person name="Wu Y."/>
            <person name="Wang J."/>
            <person name="Shi P."/>
            <person name="Wang J."/>
            <person name="Liu J."/>
        </authorList>
    </citation>
    <scope>NUCLEOTIDE SEQUENCE [LARGE SCALE GENOMIC DNA]</scope>
    <source>
        <strain evidence="6">yakQH1</strain>
    </source>
</reference>
<evidence type="ECO:0000256" key="2">
    <source>
        <dbReference type="ARBA" id="ARBA00022525"/>
    </source>
</evidence>